<name>A0A026WI97_OOCBI</name>
<gene>
    <name evidence="2" type="ORF">X777_04154</name>
</gene>
<sequence length="166" mass="19974">MPITSCQWIPRERVCAILFLLFSRTCSRTCAIPEHYKDSALLLSHRQKRKINIPITLVGARSLVSYHCRIFVYCRLPRALCITFHQIFLEGSIEVHLISIPDYNFNEIVDILLVLGECRGNYRRAAALYHQRFPRRRHHPHDSTMRIIERRERRRIRRRNRQRRDL</sequence>
<keyword evidence="3" id="KW-1185">Reference proteome</keyword>
<organism evidence="2 3">
    <name type="scientific">Ooceraea biroi</name>
    <name type="common">Clonal raider ant</name>
    <name type="synonym">Cerapachys biroi</name>
    <dbReference type="NCBI Taxonomy" id="2015173"/>
    <lineage>
        <taxon>Eukaryota</taxon>
        <taxon>Metazoa</taxon>
        <taxon>Ecdysozoa</taxon>
        <taxon>Arthropoda</taxon>
        <taxon>Hexapoda</taxon>
        <taxon>Insecta</taxon>
        <taxon>Pterygota</taxon>
        <taxon>Neoptera</taxon>
        <taxon>Endopterygota</taxon>
        <taxon>Hymenoptera</taxon>
        <taxon>Apocrita</taxon>
        <taxon>Aculeata</taxon>
        <taxon>Formicoidea</taxon>
        <taxon>Formicidae</taxon>
        <taxon>Dorylinae</taxon>
        <taxon>Ooceraea</taxon>
    </lineage>
</organism>
<proteinExistence type="predicted"/>
<evidence type="ECO:0000313" key="3">
    <source>
        <dbReference type="Proteomes" id="UP000053097"/>
    </source>
</evidence>
<accession>A0A026WI97</accession>
<dbReference type="EMBL" id="KK107188">
    <property type="protein sequence ID" value="EZA55735.1"/>
    <property type="molecule type" value="Genomic_DNA"/>
</dbReference>
<reference evidence="2 3" key="1">
    <citation type="journal article" date="2014" name="Curr. Biol.">
        <title>The genome of the clonal raider ant Cerapachys biroi.</title>
        <authorList>
            <person name="Oxley P.R."/>
            <person name="Ji L."/>
            <person name="Fetter-Pruneda I."/>
            <person name="McKenzie S.K."/>
            <person name="Li C."/>
            <person name="Hu H."/>
            <person name="Zhang G."/>
            <person name="Kronauer D.J."/>
        </authorList>
    </citation>
    <scope>NUCLEOTIDE SEQUENCE [LARGE SCALE GENOMIC DNA]</scope>
</reference>
<evidence type="ECO:0000313" key="2">
    <source>
        <dbReference type="EMBL" id="EZA55735.1"/>
    </source>
</evidence>
<evidence type="ECO:0000256" key="1">
    <source>
        <dbReference type="SAM" id="SignalP"/>
    </source>
</evidence>
<dbReference type="AlphaFoldDB" id="A0A026WI97"/>
<feature type="signal peptide" evidence="1">
    <location>
        <begin position="1"/>
        <end position="31"/>
    </location>
</feature>
<evidence type="ECO:0008006" key="4">
    <source>
        <dbReference type="Google" id="ProtNLM"/>
    </source>
</evidence>
<feature type="chain" id="PRO_5001541138" description="DUF4817 domain-containing protein" evidence="1">
    <location>
        <begin position="32"/>
        <end position="166"/>
    </location>
</feature>
<dbReference type="Proteomes" id="UP000053097">
    <property type="component" value="Unassembled WGS sequence"/>
</dbReference>
<protein>
    <recommendedName>
        <fullName evidence="4">DUF4817 domain-containing protein</fullName>
    </recommendedName>
</protein>
<keyword evidence="1" id="KW-0732">Signal</keyword>